<feature type="transmembrane region" description="Helical" evidence="1">
    <location>
        <begin position="12"/>
        <end position="32"/>
    </location>
</feature>
<feature type="transmembrane region" description="Helical" evidence="1">
    <location>
        <begin position="81"/>
        <end position="100"/>
    </location>
</feature>
<keyword evidence="1" id="KW-0812">Transmembrane</keyword>
<gene>
    <name evidence="2" type="ORF">ENV52_03055</name>
</gene>
<reference evidence="2" key="1">
    <citation type="journal article" date="2020" name="mSystems">
        <title>Genome- and Community-Level Interaction Insights into Carbon Utilization and Element Cycling Functions of Hydrothermarchaeota in Hydrothermal Sediment.</title>
        <authorList>
            <person name="Zhou Z."/>
            <person name="Liu Y."/>
            <person name="Xu W."/>
            <person name="Pan J."/>
            <person name="Luo Z.H."/>
            <person name="Li M."/>
        </authorList>
    </citation>
    <scope>NUCLEOTIDE SEQUENCE [LARGE SCALE GENOMIC DNA]</scope>
    <source>
        <strain evidence="2">SpSt-767</strain>
    </source>
</reference>
<name>A0A7V6A2E2_9BACT</name>
<evidence type="ECO:0000256" key="1">
    <source>
        <dbReference type="SAM" id="Phobius"/>
    </source>
</evidence>
<feature type="transmembrane region" description="Helical" evidence="1">
    <location>
        <begin position="112"/>
        <end position="132"/>
    </location>
</feature>
<proteinExistence type="predicted"/>
<organism evidence="2">
    <name type="scientific">Desulfobacca acetoxidans</name>
    <dbReference type="NCBI Taxonomy" id="60893"/>
    <lineage>
        <taxon>Bacteria</taxon>
        <taxon>Pseudomonadati</taxon>
        <taxon>Thermodesulfobacteriota</taxon>
        <taxon>Desulfobaccia</taxon>
        <taxon>Desulfobaccales</taxon>
        <taxon>Desulfobaccaceae</taxon>
        <taxon>Desulfobacca</taxon>
    </lineage>
</organism>
<keyword evidence="1" id="KW-0472">Membrane</keyword>
<sequence>MAKSLSVKEVSLTYAAGALGGLVNGLALWLFGLVGINQLLGVALAPAFAKPFIYNRLVWGAIWGWLFLLPFPRLSYISRGLIYSLAPSLVQIFIVFPLVLHKGVGGMELGHLTPLLVLFYNAIWGVVTAIWLQWSRSSA</sequence>
<dbReference type="AlphaFoldDB" id="A0A7V6A2E2"/>
<evidence type="ECO:0000313" key="2">
    <source>
        <dbReference type="EMBL" id="HHS28663.1"/>
    </source>
</evidence>
<protein>
    <submittedName>
        <fullName evidence="2">Uncharacterized protein</fullName>
    </submittedName>
</protein>
<accession>A0A7V6A2E2</accession>
<dbReference type="EMBL" id="DTGR01000046">
    <property type="protein sequence ID" value="HHS28663.1"/>
    <property type="molecule type" value="Genomic_DNA"/>
</dbReference>
<keyword evidence="1" id="KW-1133">Transmembrane helix</keyword>
<comment type="caution">
    <text evidence="2">The sequence shown here is derived from an EMBL/GenBank/DDBJ whole genome shotgun (WGS) entry which is preliminary data.</text>
</comment>
<feature type="transmembrane region" description="Helical" evidence="1">
    <location>
        <begin position="52"/>
        <end position="69"/>
    </location>
</feature>